<evidence type="ECO:0000256" key="2">
    <source>
        <dbReference type="ARBA" id="ARBA00022630"/>
    </source>
</evidence>
<evidence type="ECO:0000313" key="7">
    <source>
        <dbReference type="Proteomes" id="UP000758603"/>
    </source>
</evidence>
<reference evidence="6" key="1">
    <citation type="journal article" date="2021" name="Nat. Commun.">
        <title>Genetic determinants of endophytism in the Arabidopsis root mycobiome.</title>
        <authorList>
            <person name="Mesny F."/>
            <person name="Miyauchi S."/>
            <person name="Thiergart T."/>
            <person name="Pickel B."/>
            <person name="Atanasova L."/>
            <person name="Karlsson M."/>
            <person name="Huettel B."/>
            <person name="Barry K.W."/>
            <person name="Haridas S."/>
            <person name="Chen C."/>
            <person name="Bauer D."/>
            <person name="Andreopoulos W."/>
            <person name="Pangilinan J."/>
            <person name="LaButti K."/>
            <person name="Riley R."/>
            <person name="Lipzen A."/>
            <person name="Clum A."/>
            <person name="Drula E."/>
            <person name="Henrissat B."/>
            <person name="Kohler A."/>
            <person name="Grigoriev I.V."/>
            <person name="Martin F.M."/>
            <person name="Hacquard S."/>
        </authorList>
    </citation>
    <scope>NUCLEOTIDE SEQUENCE</scope>
    <source>
        <strain evidence="6">MPI-SDFR-AT-0073</strain>
    </source>
</reference>
<dbReference type="GeneID" id="70131293"/>
<protein>
    <recommendedName>
        <fullName evidence="5">FAD/NAD(P)-binding domain-containing protein</fullName>
    </recommendedName>
</protein>
<dbReference type="Proteomes" id="UP000758603">
    <property type="component" value="Unassembled WGS sequence"/>
</dbReference>
<dbReference type="GO" id="GO:0004174">
    <property type="term" value="F:electron-transferring-flavoprotein dehydrogenase activity"/>
    <property type="evidence" value="ECO:0007669"/>
    <property type="project" value="TreeGrafter"/>
</dbReference>
<proteinExistence type="inferred from homology"/>
<dbReference type="AlphaFoldDB" id="A0A9P8ZZK1"/>
<organism evidence="6 7">
    <name type="scientific">Truncatella angustata</name>
    <dbReference type="NCBI Taxonomy" id="152316"/>
    <lineage>
        <taxon>Eukaryota</taxon>
        <taxon>Fungi</taxon>
        <taxon>Dikarya</taxon>
        <taxon>Ascomycota</taxon>
        <taxon>Pezizomycotina</taxon>
        <taxon>Sordariomycetes</taxon>
        <taxon>Xylariomycetidae</taxon>
        <taxon>Amphisphaeriales</taxon>
        <taxon>Sporocadaceae</taxon>
        <taxon>Truncatella</taxon>
    </lineage>
</organism>
<dbReference type="PANTHER" id="PTHR43735">
    <property type="entry name" value="APOPTOSIS-INDUCING FACTOR 1"/>
    <property type="match status" value="1"/>
</dbReference>
<keyword evidence="7" id="KW-1185">Reference proteome</keyword>
<dbReference type="OrthoDB" id="202203at2759"/>
<evidence type="ECO:0000256" key="1">
    <source>
        <dbReference type="ARBA" id="ARBA00006442"/>
    </source>
</evidence>
<dbReference type="SUPFAM" id="SSF51905">
    <property type="entry name" value="FAD/NAD(P)-binding domain"/>
    <property type="match status" value="1"/>
</dbReference>
<dbReference type="EMBL" id="JAGPXC010000003">
    <property type="protein sequence ID" value="KAH6655104.1"/>
    <property type="molecule type" value="Genomic_DNA"/>
</dbReference>
<comment type="similarity">
    <text evidence="1">Belongs to the FAD-dependent oxidoreductase family.</text>
</comment>
<dbReference type="InterPro" id="IPR036188">
    <property type="entry name" value="FAD/NAD-bd_sf"/>
</dbReference>
<evidence type="ECO:0000256" key="4">
    <source>
        <dbReference type="ARBA" id="ARBA00023002"/>
    </source>
</evidence>
<dbReference type="InterPro" id="IPR023753">
    <property type="entry name" value="FAD/NAD-binding_dom"/>
</dbReference>
<dbReference type="GO" id="GO:0005737">
    <property type="term" value="C:cytoplasm"/>
    <property type="evidence" value="ECO:0007669"/>
    <property type="project" value="TreeGrafter"/>
</dbReference>
<evidence type="ECO:0000256" key="3">
    <source>
        <dbReference type="ARBA" id="ARBA00022827"/>
    </source>
</evidence>
<evidence type="ECO:0000259" key="5">
    <source>
        <dbReference type="Pfam" id="PF07992"/>
    </source>
</evidence>
<sequence>MTKTVVILGAGLAGIPLAHYLLTKTAANVPDLRVVLVNPSNEFYWNLASVRVVIPGKLTEDQYMWPIPKLFSKYPSDKFEFVLGKAETLSPDTNSVVVVLSDGSRRNIDYHTVVVATGSDAKEDMPWKPLGSSQQTRAAVAKLQEEIKNAKSIVVGGAGTTGVEFAGELGSEYSKTGKKTITLIAAGSLPLEDQIMKSTREAAKDQLEKLKVKVITDTKVTDITQSGGKQILELTKSDGSKTTIETDLFVPTYGMTINTQFAPANMLAANGQVNQDTFLRSPKYSNVFIVGDAGNLESMQGIHVESQLRHLTKQFQTYLETGKIEQYKPDNKVMVGISIGPGGGTGQMGTIKPLSLLVWFLKSRYLGIQVAPEYAAGLKGFRGKW</sequence>
<evidence type="ECO:0000313" key="6">
    <source>
        <dbReference type="EMBL" id="KAH6655104.1"/>
    </source>
</evidence>
<dbReference type="PRINTS" id="PR00469">
    <property type="entry name" value="PNDRDTASEII"/>
</dbReference>
<dbReference type="Pfam" id="PF07992">
    <property type="entry name" value="Pyr_redox_2"/>
    <property type="match status" value="1"/>
</dbReference>
<keyword evidence="3" id="KW-0274">FAD</keyword>
<keyword evidence="2" id="KW-0285">Flavoprotein</keyword>
<feature type="domain" description="FAD/NAD(P)-binding" evidence="5">
    <location>
        <begin position="4"/>
        <end position="297"/>
    </location>
</feature>
<dbReference type="PANTHER" id="PTHR43735:SF3">
    <property type="entry name" value="FERROPTOSIS SUPPRESSOR PROTEIN 1"/>
    <property type="match status" value="1"/>
</dbReference>
<name>A0A9P8ZZK1_9PEZI</name>
<dbReference type="Gene3D" id="3.50.50.100">
    <property type="match status" value="1"/>
</dbReference>
<accession>A0A9P8ZZK1</accession>
<comment type="caution">
    <text evidence="6">The sequence shown here is derived from an EMBL/GenBank/DDBJ whole genome shotgun (WGS) entry which is preliminary data.</text>
</comment>
<dbReference type="RefSeq" id="XP_045959369.1">
    <property type="nucleotide sequence ID" value="XM_046102401.1"/>
</dbReference>
<keyword evidence="4" id="KW-0560">Oxidoreductase</keyword>
<dbReference type="PRINTS" id="PR00368">
    <property type="entry name" value="FADPNR"/>
</dbReference>
<gene>
    <name evidence="6" type="ORF">BKA67DRAFT_559490</name>
</gene>
<dbReference type="GO" id="GO:0050660">
    <property type="term" value="F:flavin adenine dinucleotide binding"/>
    <property type="evidence" value="ECO:0007669"/>
    <property type="project" value="TreeGrafter"/>
</dbReference>